<evidence type="ECO:0000259" key="1">
    <source>
        <dbReference type="Pfam" id="PF13490"/>
    </source>
</evidence>
<evidence type="ECO:0000313" key="3">
    <source>
        <dbReference type="Proteomes" id="UP001162891"/>
    </source>
</evidence>
<protein>
    <recommendedName>
        <fullName evidence="1">Putative zinc-finger domain-containing protein</fullName>
    </recommendedName>
</protein>
<proteinExistence type="predicted"/>
<name>A0ABM7X4P9_9BACT</name>
<dbReference type="Proteomes" id="UP001162891">
    <property type="component" value="Chromosome"/>
</dbReference>
<dbReference type="InterPro" id="IPR027383">
    <property type="entry name" value="Znf_put"/>
</dbReference>
<keyword evidence="3" id="KW-1185">Reference proteome</keyword>
<evidence type="ECO:0000313" key="2">
    <source>
        <dbReference type="EMBL" id="BDG06782.1"/>
    </source>
</evidence>
<organism evidence="2 3">
    <name type="scientific">Anaeromyxobacter oryzae</name>
    <dbReference type="NCBI Taxonomy" id="2918170"/>
    <lineage>
        <taxon>Bacteria</taxon>
        <taxon>Pseudomonadati</taxon>
        <taxon>Myxococcota</taxon>
        <taxon>Myxococcia</taxon>
        <taxon>Myxococcales</taxon>
        <taxon>Cystobacterineae</taxon>
        <taxon>Anaeromyxobacteraceae</taxon>
        <taxon>Anaeromyxobacter</taxon>
    </lineage>
</organism>
<reference evidence="3" key="1">
    <citation type="journal article" date="2022" name="Int. J. Syst. Evol. Microbiol.">
        <title>Anaeromyxobacter oryzae sp. nov., Anaeromyxobacter diazotrophicus sp. nov. and Anaeromyxobacter paludicola sp. nov., isolated from paddy soils.</title>
        <authorList>
            <person name="Itoh H."/>
            <person name="Xu Z."/>
            <person name="Mise K."/>
            <person name="Masuda Y."/>
            <person name="Ushijima N."/>
            <person name="Hayakawa C."/>
            <person name="Shiratori Y."/>
            <person name="Senoo K."/>
        </authorList>
    </citation>
    <scope>NUCLEOTIDE SEQUENCE [LARGE SCALE GENOMIC DNA]</scope>
    <source>
        <strain evidence="3">Red232</strain>
    </source>
</reference>
<feature type="domain" description="Putative zinc-finger" evidence="1">
    <location>
        <begin position="22"/>
        <end position="44"/>
    </location>
</feature>
<gene>
    <name evidence="2" type="ORF">AMOR_57780</name>
</gene>
<sequence>MTPTLGGPGVACSITRLRRLEAGELSGEERARVAAHVEGCDRCQSSRRELAAEARALAASLPFEDFAAGVAGRLAAAERPAPRRARRLARALALAAGLVVAAAVPLVLRSVRPGPVERTKGGAELTVYVRERDGARVLAPGEPVPPGAALRVGIDPAGRRHAALALVDADGVAILYAGPAGAGVLADAFEWTGSGAGRLVLVLDDAPVDGPALARRLAAGGIGAAAPGRAAEVVVRPLARGRP</sequence>
<dbReference type="Pfam" id="PF13490">
    <property type="entry name" value="zf-HC2"/>
    <property type="match status" value="1"/>
</dbReference>
<dbReference type="InterPro" id="IPR041916">
    <property type="entry name" value="Anti_sigma_zinc_sf"/>
</dbReference>
<dbReference type="RefSeq" id="WP_248357257.1">
    <property type="nucleotide sequence ID" value="NZ_AP025591.1"/>
</dbReference>
<dbReference type="Gene3D" id="1.10.10.1320">
    <property type="entry name" value="Anti-sigma factor, zinc-finger domain"/>
    <property type="match status" value="1"/>
</dbReference>
<accession>A0ABM7X4P9</accession>
<dbReference type="EMBL" id="AP025591">
    <property type="protein sequence ID" value="BDG06782.1"/>
    <property type="molecule type" value="Genomic_DNA"/>
</dbReference>